<sequence>MRALLKGQRGPPEGRQTGPATETPTPPEGAKSSSQTCTAQAAHQHPERTKNKATTEGKTSRPPTTSPNPLIYFRDGSENMQ</sequence>
<dbReference type="AlphaFoldDB" id="A0AAD1TQF4"/>
<gene>
    <name evidence="2" type="ORF">PECUL_23A036740</name>
</gene>
<feature type="compositionally biased region" description="Polar residues" evidence="1">
    <location>
        <begin position="31"/>
        <end position="41"/>
    </location>
</feature>
<name>A0AAD1TQF4_PELCU</name>
<feature type="compositionally biased region" description="Basic and acidic residues" evidence="1">
    <location>
        <begin position="44"/>
        <end position="59"/>
    </location>
</feature>
<comment type="caution">
    <text evidence="2">The sequence shown here is derived from an EMBL/GenBank/DDBJ whole genome shotgun (WGS) entry which is preliminary data.</text>
</comment>
<keyword evidence="3" id="KW-1185">Reference proteome</keyword>
<evidence type="ECO:0000256" key="1">
    <source>
        <dbReference type="SAM" id="MobiDB-lite"/>
    </source>
</evidence>
<reference evidence="2" key="1">
    <citation type="submission" date="2022-03" db="EMBL/GenBank/DDBJ databases">
        <authorList>
            <person name="Alioto T."/>
            <person name="Alioto T."/>
            <person name="Gomez Garrido J."/>
        </authorList>
    </citation>
    <scope>NUCLEOTIDE SEQUENCE</scope>
</reference>
<organism evidence="2 3">
    <name type="scientific">Pelobates cultripes</name>
    <name type="common">Western spadefoot toad</name>
    <dbReference type="NCBI Taxonomy" id="61616"/>
    <lineage>
        <taxon>Eukaryota</taxon>
        <taxon>Metazoa</taxon>
        <taxon>Chordata</taxon>
        <taxon>Craniata</taxon>
        <taxon>Vertebrata</taxon>
        <taxon>Euteleostomi</taxon>
        <taxon>Amphibia</taxon>
        <taxon>Batrachia</taxon>
        <taxon>Anura</taxon>
        <taxon>Pelobatoidea</taxon>
        <taxon>Pelobatidae</taxon>
        <taxon>Pelobates</taxon>
    </lineage>
</organism>
<proteinExistence type="predicted"/>
<protein>
    <submittedName>
        <fullName evidence="2">Uncharacterized protein</fullName>
    </submittedName>
</protein>
<evidence type="ECO:0000313" key="3">
    <source>
        <dbReference type="Proteomes" id="UP001295444"/>
    </source>
</evidence>
<dbReference type="EMBL" id="CAKOES020001150">
    <property type="protein sequence ID" value="CAH2330753.1"/>
    <property type="molecule type" value="Genomic_DNA"/>
</dbReference>
<dbReference type="Proteomes" id="UP001295444">
    <property type="component" value="Unassembled WGS sequence"/>
</dbReference>
<evidence type="ECO:0000313" key="2">
    <source>
        <dbReference type="EMBL" id="CAH2330753.1"/>
    </source>
</evidence>
<accession>A0AAD1TQF4</accession>
<feature type="non-terminal residue" evidence="2">
    <location>
        <position position="81"/>
    </location>
</feature>
<feature type="region of interest" description="Disordered" evidence="1">
    <location>
        <begin position="1"/>
        <end position="81"/>
    </location>
</feature>